<reference evidence="2" key="2">
    <citation type="journal article" date="2017" name="Nat. Plants">
        <title>The Aegilops tauschii genome reveals multiple impacts of transposons.</title>
        <authorList>
            <person name="Zhao G."/>
            <person name="Zou C."/>
            <person name="Li K."/>
            <person name="Wang K."/>
            <person name="Li T."/>
            <person name="Gao L."/>
            <person name="Zhang X."/>
            <person name="Wang H."/>
            <person name="Yang Z."/>
            <person name="Liu X."/>
            <person name="Jiang W."/>
            <person name="Mao L."/>
            <person name="Kong X."/>
            <person name="Jiao Y."/>
            <person name="Jia J."/>
        </authorList>
    </citation>
    <scope>NUCLEOTIDE SEQUENCE [LARGE SCALE GENOMIC DNA]</scope>
    <source>
        <strain evidence="2">cv. AL8/78</strain>
    </source>
</reference>
<keyword evidence="2" id="KW-1185">Reference proteome</keyword>
<reference evidence="1" key="3">
    <citation type="journal article" date="2017" name="Nature">
        <title>Genome sequence of the progenitor of the wheat D genome Aegilops tauschii.</title>
        <authorList>
            <person name="Luo M.C."/>
            <person name="Gu Y.Q."/>
            <person name="Puiu D."/>
            <person name="Wang H."/>
            <person name="Twardziok S.O."/>
            <person name="Deal K.R."/>
            <person name="Huo N."/>
            <person name="Zhu T."/>
            <person name="Wang L."/>
            <person name="Wang Y."/>
            <person name="McGuire P.E."/>
            <person name="Liu S."/>
            <person name="Long H."/>
            <person name="Ramasamy R.K."/>
            <person name="Rodriguez J.C."/>
            <person name="Van S.L."/>
            <person name="Yuan L."/>
            <person name="Wang Z."/>
            <person name="Xia Z."/>
            <person name="Xiao L."/>
            <person name="Anderson O.D."/>
            <person name="Ouyang S."/>
            <person name="Liang Y."/>
            <person name="Zimin A.V."/>
            <person name="Pertea G."/>
            <person name="Qi P."/>
            <person name="Bennetzen J.L."/>
            <person name="Dai X."/>
            <person name="Dawson M.W."/>
            <person name="Muller H.G."/>
            <person name="Kugler K."/>
            <person name="Rivarola-Duarte L."/>
            <person name="Spannagl M."/>
            <person name="Mayer K.F.X."/>
            <person name="Lu F.H."/>
            <person name="Bevan M.W."/>
            <person name="Leroy P."/>
            <person name="Li P."/>
            <person name="You F.M."/>
            <person name="Sun Q."/>
            <person name="Liu Z."/>
            <person name="Lyons E."/>
            <person name="Wicker T."/>
            <person name="Salzberg S.L."/>
            <person name="Devos K.M."/>
            <person name="Dvorak J."/>
        </authorList>
    </citation>
    <scope>NUCLEOTIDE SEQUENCE [LARGE SCALE GENOMIC DNA]</scope>
    <source>
        <strain evidence="1">cv. AL8/78</strain>
    </source>
</reference>
<sequence>CRQEEGVSNSVRRVHREDVQCALVLPPSSRSPDCGSHPCMQFSFPNGFCSRSCHPHTELYSFVGRSCERL</sequence>
<dbReference type="AlphaFoldDB" id="A0A453CFQ2"/>
<evidence type="ECO:0000313" key="1">
    <source>
        <dbReference type="EnsemblPlants" id="AET2Gv20829600.27"/>
    </source>
</evidence>
<dbReference type="Gramene" id="AET2Gv20829600.27">
    <property type="protein sequence ID" value="AET2Gv20829600.27"/>
    <property type="gene ID" value="AET2Gv20829600"/>
</dbReference>
<organism evidence="1 2">
    <name type="scientific">Aegilops tauschii subsp. strangulata</name>
    <name type="common">Goatgrass</name>
    <dbReference type="NCBI Taxonomy" id="200361"/>
    <lineage>
        <taxon>Eukaryota</taxon>
        <taxon>Viridiplantae</taxon>
        <taxon>Streptophyta</taxon>
        <taxon>Embryophyta</taxon>
        <taxon>Tracheophyta</taxon>
        <taxon>Spermatophyta</taxon>
        <taxon>Magnoliopsida</taxon>
        <taxon>Liliopsida</taxon>
        <taxon>Poales</taxon>
        <taxon>Poaceae</taxon>
        <taxon>BOP clade</taxon>
        <taxon>Pooideae</taxon>
        <taxon>Triticodae</taxon>
        <taxon>Triticeae</taxon>
        <taxon>Triticinae</taxon>
        <taxon>Aegilops</taxon>
    </lineage>
</organism>
<proteinExistence type="predicted"/>
<accession>A0A453CFQ2</accession>
<reference evidence="1" key="4">
    <citation type="submission" date="2019-03" db="UniProtKB">
        <authorList>
            <consortium name="EnsemblPlants"/>
        </authorList>
    </citation>
    <scope>IDENTIFICATION</scope>
</reference>
<name>A0A453CFQ2_AEGTS</name>
<reference evidence="2" key="1">
    <citation type="journal article" date="2014" name="Science">
        <title>Ancient hybridizations among the ancestral genomes of bread wheat.</title>
        <authorList>
            <consortium name="International Wheat Genome Sequencing Consortium,"/>
            <person name="Marcussen T."/>
            <person name="Sandve S.R."/>
            <person name="Heier L."/>
            <person name="Spannagl M."/>
            <person name="Pfeifer M."/>
            <person name="Jakobsen K.S."/>
            <person name="Wulff B.B."/>
            <person name="Steuernagel B."/>
            <person name="Mayer K.F."/>
            <person name="Olsen O.A."/>
        </authorList>
    </citation>
    <scope>NUCLEOTIDE SEQUENCE [LARGE SCALE GENOMIC DNA]</scope>
    <source>
        <strain evidence="2">cv. AL8/78</strain>
    </source>
</reference>
<dbReference type="Proteomes" id="UP000015105">
    <property type="component" value="Chromosome 2D"/>
</dbReference>
<evidence type="ECO:0000313" key="2">
    <source>
        <dbReference type="Proteomes" id="UP000015105"/>
    </source>
</evidence>
<dbReference type="EnsemblPlants" id="AET2Gv20829600.27">
    <property type="protein sequence ID" value="AET2Gv20829600.27"/>
    <property type="gene ID" value="AET2Gv20829600"/>
</dbReference>
<reference evidence="1" key="5">
    <citation type="journal article" date="2021" name="G3 (Bethesda)">
        <title>Aegilops tauschii genome assembly Aet v5.0 features greater sequence contiguity and improved annotation.</title>
        <authorList>
            <person name="Wang L."/>
            <person name="Zhu T."/>
            <person name="Rodriguez J.C."/>
            <person name="Deal K.R."/>
            <person name="Dubcovsky J."/>
            <person name="McGuire P.E."/>
            <person name="Lux T."/>
            <person name="Spannagl M."/>
            <person name="Mayer K.F.X."/>
            <person name="Baldrich P."/>
            <person name="Meyers B.C."/>
            <person name="Huo N."/>
            <person name="Gu Y.Q."/>
            <person name="Zhou H."/>
            <person name="Devos K.M."/>
            <person name="Bennetzen J.L."/>
            <person name="Unver T."/>
            <person name="Budak H."/>
            <person name="Gulick P.J."/>
            <person name="Galiba G."/>
            <person name="Kalapos B."/>
            <person name="Nelson D.R."/>
            <person name="Li P."/>
            <person name="You F.M."/>
            <person name="Luo M.C."/>
            <person name="Dvorak J."/>
        </authorList>
    </citation>
    <scope>NUCLEOTIDE SEQUENCE [LARGE SCALE GENOMIC DNA]</scope>
    <source>
        <strain evidence="1">cv. AL8/78</strain>
    </source>
</reference>
<protein>
    <submittedName>
        <fullName evidence="1">Uncharacterized protein</fullName>
    </submittedName>
</protein>